<evidence type="ECO:0000313" key="1">
    <source>
        <dbReference type="EMBL" id="KAG6372379.1"/>
    </source>
</evidence>
<comment type="caution">
    <text evidence="1">The sequence shown here is derived from an EMBL/GenBank/DDBJ whole genome shotgun (WGS) entry which is preliminary data.</text>
</comment>
<sequence>MDIGIYFDEGGAPHYFVNEVERTLTTSLLLRQIVDQEMQIIAHSFAHVLHMYVTDLDNPYLM</sequence>
<name>A0A8I2YHS2_9AGAM</name>
<organism evidence="1 2">
    <name type="scientific">Boletus reticuloceps</name>
    <dbReference type="NCBI Taxonomy" id="495285"/>
    <lineage>
        <taxon>Eukaryota</taxon>
        <taxon>Fungi</taxon>
        <taxon>Dikarya</taxon>
        <taxon>Basidiomycota</taxon>
        <taxon>Agaricomycotina</taxon>
        <taxon>Agaricomycetes</taxon>
        <taxon>Agaricomycetidae</taxon>
        <taxon>Boletales</taxon>
        <taxon>Boletineae</taxon>
        <taxon>Boletaceae</taxon>
        <taxon>Boletoideae</taxon>
        <taxon>Boletus</taxon>
    </lineage>
</organism>
<dbReference type="EMBL" id="JAGFBS010000028">
    <property type="protein sequence ID" value="KAG6372379.1"/>
    <property type="molecule type" value="Genomic_DNA"/>
</dbReference>
<proteinExistence type="predicted"/>
<dbReference type="Proteomes" id="UP000683000">
    <property type="component" value="Unassembled WGS sequence"/>
</dbReference>
<keyword evidence="2" id="KW-1185">Reference proteome</keyword>
<accession>A0A8I2YHS2</accession>
<reference evidence="1" key="1">
    <citation type="submission" date="2021-03" db="EMBL/GenBank/DDBJ databases">
        <title>Evolutionary innovations through gain and loss of genes in the ectomycorrhizal Boletales.</title>
        <authorList>
            <person name="Wu G."/>
            <person name="Miyauchi S."/>
            <person name="Morin E."/>
            <person name="Yang Z.-L."/>
            <person name="Xu J."/>
            <person name="Martin F.M."/>
        </authorList>
    </citation>
    <scope>NUCLEOTIDE SEQUENCE</scope>
    <source>
        <strain evidence="1">BR01</strain>
    </source>
</reference>
<gene>
    <name evidence="1" type="ORF">JVT61DRAFT_7831</name>
</gene>
<evidence type="ECO:0000313" key="2">
    <source>
        <dbReference type="Proteomes" id="UP000683000"/>
    </source>
</evidence>
<protein>
    <submittedName>
        <fullName evidence="1">Uncharacterized protein</fullName>
    </submittedName>
</protein>
<dbReference type="AlphaFoldDB" id="A0A8I2YHS2"/>